<gene>
    <name evidence="1" type="ORF">GKE73_12965</name>
</gene>
<comment type="caution">
    <text evidence="1">The sequence shown here is derived from an EMBL/GenBank/DDBJ whole genome shotgun (WGS) entry which is preliminary data.</text>
</comment>
<sequence>MRIFVSYSRRDGVVTEQMLEHLRRYLDSISTPFIHCLQPEQGRWEQLRVMRELFRAHAVLLVDSPAARKSPWVKLELTIARLLFCPILRLDASDLLNVNEV</sequence>
<evidence type="ECO:0000313" key="1">
    <source>
        <dbReference type="EMBL" id="MTD33628.1"/>
    </source>
</evidence>
<organism evidence="1 2">
    <name type="scientific">Paludibacterium denitrificans</name>
    <dbReference type="NCBI Taxonomy" id="2675226"/>
    <lineage>
        <taxon>Bacteria</taxon>
        <taxon>Pseudomonadati</taxon>
        <taxon>Pseudomonadota</taxon>
        <taxon>Betaproteobacteria</taxon>
        <taxon>Neisseriales</taxon>
        <taxon>Chromobacteriaceae</taxon>
        <taxon>Paludibacterium</taxon>
    </lineage>
</organism>
<dbReference type="InterPro" id="IPR035897">
    <property type="entry name" value="Toll_tir_struct_dom_sf"/>
</dbReference>
<dbReference type="Proteomes" id="UP000446658">
    <property type="component" value="Unassembled WGS sequence"/>
</dbReference>
<dbReference type="AlphaFoldDB" id="A0A844GEI1"/>
<evidence type="ECO:0000313" key="2">
    <source>
        <dbReference type="Proteomes" id="UP000446658"/>
    </source>
</evidence>
<keyword evidence="2" id="KW-1185">Reference proteome</keyword>
<proteinExistence type="predicted"/>
<name>A0A844GEI1_9NEIS</name>
<reference evidence="1 2" key="1">
    <citation type="submission" date="2019-11" db="EMBL/GenBank/DDBJ databases">
        <title>Draft genome sequence of Paludibacterium sp. dN18-1.</title>
        <authorList>
            <person name="Im W.-T."/>
        </authorList>
    </citation>
    <scope>NUCLEOTIDE SEQUENCE [LARGE SCALE GENOMIC DNA]</scope>
    <source>
        <strain evidence="2">dN 18-1</strain>
    </source>
</reference>
<accession>A0A844GEI1</accession>
<dbReference type="Gene3D" id="3.40.50.10140">
    <property type="entry name" value="Toll/interleukin-1 receptor homology (TIR) domain"/>
    <property type="match status" value="1"/>
</dbReference>
<dbReference type="EMBL" id="WLYX01000001">
    <property type="protein sequence ID" value="MTD33628.1"/>
    <property type="molecule type" value="Genomic_DNA"/>
</dbReference>
<protein>
    <submittedName>
        <fullName evidence="1">TIR domain-containing protein</fullName>
    </submittedName>
</protein>
<dbReference type="SUPFAM" id="SSF52200">
    <property type="entry name" value="Toll/Interleukin receptor TIR domain"/>
    <property type="match status" value="1"/>
</dbReference>